<sequence length="156" mass="17907">MHPLIKGKTKDNLNARKDLKIISNHPELELDEHRPNVMPKVVYTLTKEQRRRIYEWIRVLKFLDGYASNIARCVDMMGLRMHGVKSHDCHIFIDGSFIPKHILDPLDVAKLHELAQSIVVIMCNLKKIFPPALFDSMEHLIVHLPYEAHIGGGSAI</sequence>
<evidence type="ECO:0000313" key="2">
    <source>
        <dbReference type="EMBL" id="KAL0310141.1"/>
    </source>
</evidence>
<evidence type="ECO:0000259" key="1">
    <source>
        <dbReference type="Pfam" id="PF13960"/>
    </source>
</evidence>
<dbReference type="PANTHER" id="PTHR48258:SF3">
    <property type="entry name" value="FK506-BINDING PROTEIN 4-LIKE ISOFORM X1"/>
    <property type="match status" value="1"/>
</dbReference>
<proteinExistence type="predicted"/>
<accession>A0AAW2KT78</accession>
<dbReference type="InterPro" id="IPR025452">
    <property type="entry name" value="DUF4218"/>
</dbReference>
<dbReference type="EMBL" id="JACGWK010000017">
    <property type="protein sequence ID" value="KAL0310141.1"/>
    <property type="molecule type" value="Genomic_DNA"/>
</dbReference>
<name>A0AAW2KT78_9LAMI</name>
<reference evidence="2" key="1">
    <citation type="submission" date="2020-06" db="EMBL/GenBank/DDBJ databases">
        <authorList>
            <person name="Li T."/>
            <person name="Hu X."/>
            <person name="Zhang T."/>
            <person name="Song X."/>
            <person name="Zhang H."/>
            <person name="Dai N."/>
            <person name="Sheng W."/>
            <person name="Hou X."/>
            <person name="Wei L."/>
        </authorList>
    </citation>
    <scope>NUCLEOTIDE SEQUENCE</scope>
    <source>
        <strain evidence="2">G01</strain>
        <tissue evidence="2">Leaf</tissue>
    </source>
</reference>
<dbReference type="AlphaFoldDB" id="A0AAW2KT78"/>
<gene>
    <name evidence="2" type="ORF">Sangu_2457500</name>
</gene>
<dbReference type="Pfam" id="PF13960">
    <property type="entry name" value="DUF4218"/>
    <property type="match status" value="1"/>
</dbReference>
<feature type="domain" description="DUF4218" evidence="1">
    <location>
        <begin position="106"/>
        <end position="152"/>
    </location>
</feature>
<dbReference type="PANTHER" id="PTHR48258">
    <property type="entry name" value="DUF4218 DOMAIN-CONTAINING PROTEIN-RELATED"/>
    <property type="match status" value="1"/>
</dbReference>
<protein>
    <recommendedName>
        <fullName evidence="1">DUF4218 domain-containing protein</fullName>
    </recommendedName>
</protein>
<reference evidence="2" key="2">
    <citation type="journal article" date="2024" name="Plant">
        <title>Genomic evolution and insights into agronomic trait innovations of Sesamum species.</title>
        <authorList>
            <person name="Miao H."/>
            <person name="Wang L."/>
            <person name="Qu L."/>
            <person name="Liu H."/>
            <person name="Sun Y."/>
            <person name="Le M."/>
            <person name="Wang Q."/>
            <person name="Wei S."/>
            <person name="Zheng Y."/>
            <person name="Lin W."/>
            <person name="Duan Y."/>
            <person name="Cao H."/>
            <person name="Xiong S."/>
            <person name="Wang X."/>
            <person name="Wei L."/>
            <person name="Li C."/>
            <person name="Ma Q."/>
            <person name="Ju M."/>
            <person name="Zhao R."/>
            <person name="Li G."/>
            <person name="Mu C."/>
            <person name="Tian Q."/>
            <person name="Mei H."/>
            <person name="Zhang T."/>
            <person name="Gao T."/>
            <person name="Zhang H."/>
        </authorList>
    </citation>
    <scope>NUCLEOTIDE SEQUENCE</scope>
    <source>
        <strain evidence="2">G01</strain>
    </source>
</reference>
<organism evidence="2">
    <name type="scientific">Sesamum angustifolium</name>
    <dbReference type="NCBI Taxonomy" id="2727405"/>
    <lineage>
        <taxon>Eukaryota</taxon>
        <taxon>Viridiplantae</taxon>
        <taxon>Streptophyta</taxon>
        <taxon>Embryophyta</taxon>
        <taxon>Tracheophyta</taxon>
        <taxon>Spermatophyta</taxon>
        <taxon>Magnoliopsida</taxon>
        <taxon>eudicotyledons</taxon>
        <taxon>Gunneridae</taxon>
        <taxon>Pentapetalae</taxon>
        <taxon>asterids</taxon>
        <taxon>lamiids</taxon>
        <taxon>Lamiales</taxon>
        <taxon>Pedaliaceae</taxon>
        <taxon>Sesamum</taxon>
    </lineage>
</organism>
<comment type="caution">
    <text evidence="2">The sequence shown here is derived from an EMBL/GenBank/DDBJ whole genome shotgun (WGS) entry which is preliminary data.</text>
</comment>